<comment type="caution">
    <text evidence="1">The sequence shown here is derived from an EMBL/GenBank/DDBJ whole genome shotgun (WGS) entry which is preliminary data.</text>
</comment>
<sequence length="199" mass="22169">MLVTNLRNRPLESTNVKSMCKSILSLYHSLVTGSKDFPLIAVKGFSHTAKTTSPFPHTEQNYRENTKPSPSMNAPAGMMVPTAGSTSSPPNILTPVLPEKTELEALKADPRNFVRTMKVDGRTDTRVISTVYSSESSELTNRWRVTDYSADGHILMSVLCQFTRKSACFAKTPRQQKRKHTEEESSSSSQSPPKKHLRL</sequence>
<accession>A0ACB8WDB7</accession>
<evidence type="ECO:0000313" key="2">
    <source>
        <dbReference type="Proteomes" id="UP000831701"/>
    </source>
</evidence>
<protein>
    <submittedName>
        <fullName evidence="1">Uncharacterized protein</fullName>
    </submittedName>
</protein>
<dbReference type="Proteomes" id="UP000831701">
    <property type="component" value="Chromosome 11"/>
</dbReference>
<dbReference type="EMBL" id="CM041541">
    <property type="protein sequence ID" value="KAI3365907.1"/>
    <property type="molecule type" value="Genomic_DNA"/>
</dbReference>
<organism evidence="1 2">
    <name type="scientific">Scortum barcoo</name>
    <name type="common">barcoo grunter</name>
    <dbReference type="NCBI Taxonomy" id="214431"/>
    <lineage>
        <taxon>Eukaryota</taxon>
        <taxon>Metazoa</taxon>
        <taxon>Chordata</taxon>
        <taxon>Craniata</taxon>
        <taxon>Vertebrata</taxon>
        <taxon>Euteleostomi</taxon>
        <taxon>Actinopterygii</taxon>
        <taxon>Neopterygii</taxon>
        <taxon>Teleostei</taxon>
        <taxon>Neoteleostei</taxon>
        <taxon>Acanthomorphata</taxon>
        <taxon>Eupercaria</taxon>
        <taxon>Centrarchiformes</taxon>
        <taxon>Terapontoidei</taxon>
        <taxon>Terapontidae</taxon>
        <taxon>Scortum</taxon>
    </lineage>
</organism>
<name>A0ACB8WDB7_9TELE</name>
<gene>
    <name evidence="1" type="ORF">L3Q82_000729</name>
</gene>
<evidence type="ECO:0000313" key="1">
    <source>
        <dbReference type="EMBL" id="KAI3365907.1"/>
    </source>
</evidence>
<keyword evidence="2" id="KW-1185">Reference proteome</keyword>
<reference evidence="1" key="1">
    <citation type="submission" date="2022-04" db="EMBL/GenBank/DDBJ databases">
        <title>Jade perch genome.</title>
        <authorList>
            <person name="Chao B."/>
        </authorList>
    </citation>
    <scope>NUCLEOTIDE SEQUENCE</scope>
    <source>
        <strain evidence="1">CB-2022</strain>
    </source>
</reference>
<proteinExistence type="predicted"/>